<dbReference type="InterPro" id="IPR023201">
    <property type="entry name" value="SecY_dom_sf"/>
</dbReference>
<dbReference type="InterPro" id="IPR026593">
    <property type="entry name" value="SecY"/>
</dbReference>
<feature type="domain" description="Translocon Sec61/SecY plug" evidence="14">
    <location>
        <begin position="40"/>
        <end position="74"/>
    </location>
</feature>
<dbReference type="EMBL" id="DSTX01000004">
    <property type="protein sequence ID" value="HFK20307.1"/>
    <property type="molecule type" value="Genomic_DNA"/>
</dbReference>
<evidence type="ECO:0000256" key="2">
    <source>
        <dbReference type="ARBA" id="ARBA00005751"/>
    </source>
</evidence>
<dbReference type="InterPro" id="IPR002208">
    <property type="entry name" value="SecY/SEC61-alpha"/>
</dbReference>
<feature type="transmembrane region" description="Helical" evidence="10">
    <location>
        <begin position="144"/>
        <end position="163"/>
    </location>
</feature>
<evidence type="ECO:0000256" key="9">
    <source>
        <dbReference type="ARBA" id="ARBA00023136"/>
    </source>
</evidence>
<keyword evidence="5 10" id="KW-0812">Transmembrane</keyword>
<reference evidence="15" key="1">
    <citation type="journal article" date="2020" name="mSystems">
        <title>Genome- and Community-Level Interaction Insights into Carbon Utilization and Element Cycling Functions of Hydrothermarchaeota in Hydrothermal Sediment.</title>
        <authorList>
            <person name="Zhou Z."/>
            <person name="Liu Y."/>
            <person name="Xu W."/>
            <person name="Pan J."/>
            <person name="Luo Z.H."/>
            <person name="Li M."/>
        </authorList>
    </citation>
    <scope>NUCLEOTIDE SEQUENCE [LARGE SCALE GENOMIC DNA]</scope>
    <source>
        <strain evidence="15">SpSt-468</strain>
    </source>
</reference>
<dbReference type="InterPro" id="IPR019561">
    <property type="entry name" value="Translocon_Sec61/SecY_plug_dom"/>
</dbReference>
<evidence type="ECO:0000256" key="13">
    <source>
        <dbReference type="RuleBase" id="RU004349"/>
    </source>
</evidence>
<feature type="transmembrane region" description="Helical" evidence="10">
    <location>
        <begin position="434"/>
        <end position="452"/>
    </location>
</feature>
<feature type="transmembrane region" description="Helical" evidence="10">
    <location>
        <begin position="31"/>
        <end position="55"/>
    </location>
</feature>
<evidence type="ECO:0000256" key="8">
    <source>
        <dbReference type="ARBA" id="ARBA00023010"/>
    </source>
</evidence>
<evidence type="ECO:0000256" key="11">
    <source>
        <dbReference type="RuleBase" id="RU000537"/>
    </source>
</evidence>
<feature type="transmembrane region" description="Helical" evidence="10">
    <location>
        <begin position="353"/>
        <end position="372"/>
    </location>
</feature>
<dbReference type="PROSITE" id="PS00755">
    <property type="entry name" value="SECY_1"/>
    <property type="match status" value="1"/>
</dbReference>
<dbReference type="GO" id="GO:0006605">
    <property type="term" value="P:protein targeting"/>
    <property type="evidence" value="ECO:0007669"/>
    <property type="project" value="UniProtKB-UniRule"/>
</dbReference>
<keyword evidence="9 10" id="KW-0472">Membrane</keyword>
<evidence type="ECO:0000256" key="5">
    <source>
        <dbReference type="ARBA" id="ARBA00022692"/>
    </source>
</evidence>
<evidence type="ECO:0000259" key="14">
    <source>
        <dbReference type="Pfam" id="PF10559"/>
    </source>
</evidence>
<keyword evidence="6 10" id="KW-0653">Protein transport</keyword>
<feature type="transmembrane region" description="Helical" evidence="10">
    <location>
        <begin position="273"/>
        <end position="296"/>
    </location>
</feature>
<evidence type="ECO:0000256" key="6">
    <source>
        <dbReference type="ARBA" id="ARBA00022927"/>
    </source>
</evidence>
<evidence type="ECO:0000256" key="12">
    <source>
        <dbReference type="RuleBase" id="RU003484"/>
    </source>
</evidence>
<dbReference type="SUPFAM" id="SSF103491">
    <property type="entry name" value="Preprotein translocase SecY subunit"/>
    <property type="match status" value="1"/>
</dbReference>
<dbReference type="PANTHER" id="PTHR10906">
    <property type="entry name" value="SECY/SEC61-ALPHA FAMILY MEMBER"/>
    <property type="match status" value="1"/>
</dbReference>
<dbReference type="NCBIfam" id="NF006341">
    <property type="entry name" value="PRK08568.1-5"/>
    <property type="match status" value="1"/>
</dbReference>
<feature type="transmembrane region" description="Helical" evidence="10">
    <location>
        <begin position="118"/>
        <end position="138"/>
    </location>
</feature>
<comment type="caution">
    <text evidence="15">The sequence shown here is derived from an EMBL/GenBank/DDBJ whole genome shotgun (WGS) entry which is preliminary data.</text>
</comment>
<feature type="transmembrane region" description="Helical" evidence="10">
    <location>
        <begin position="75"/>
        <end position="97"/>
    </location>
</feature>
<keyword evidence="7 10" id="KW-1133">Transmembrane helix</keyword>
<organism evidence="15">
    <name type="scientific">Candidatus Methanomethylicus mesodigestus</name>
    <dbReference type="NCBI Taxonomy" id="1867258"/>
    <lineage>
        <taxon>Archaea</taxon>
        <taxon>Thermoproteota</taxon>
        <taxon>Methanosuratincolia</taxon>
        <taxon>Candidatus Methanomethylicales</taxon>
        <taxon>Candidatus Methanomethylicaceae</taxon>
        <taxon>Candidatus Methanomethylicus</taxon>
    </lineage>
</organism>
<dbReference type="PROSITE" id="PS00756">
    <property type="entry name" value="SECY_2"/>
    <property type="match status" value="1"/>
</dbReference>
<dbReference type="PIRSF" id="PIRSF004557">
    <property type="entry name" value="SecY"/>
    <property type="match status" value="1"/>
</dbReference>
<dbReference type="InterPro" id="IPR030659">
    <property type="entry name" value="SecY_CS"/>
</dbReference>
<proteinExistence type="inferred from homology"/>
<evidence type="ECO:0000256" key="10">
    <source>
        <dbReference type="HAMAP-Rule" id="MF_01465"/>
    </source>
</evidence>
<keyword evidence="3 10" id="KW-0813">Transport</keyword>
<comment type="subunit">
    <text evidence="10">Component of the Sec protein translocase complex. Heterotrimer consisting of alpha (SecY), beta (SecG) and gamma (SecE) subunits. The heterotrimers can form oligomers, although 1 heterotrimer is thought to be able to translocate proteins. Interacts with the ribosome. May interact with SecDF, and other proteins may be involved.</text>
</comment>
<dbReference type="GO" id="GO:0005886">
    <property type="term" value="C:plasma membrane"/>
    <property type="evidence" value="ECO:0007669"/>
    <property type="project" value="UniProtKB-SubCell"/>
</dbReference>
<dbReference type="NCBIfam" id="TIGR00967">
    <property type="entry name" value="3a0501s007"/>
    <property type="match status" value="1"/>
</dbReference>
<protein>
    <recommendedName>
        <fullName evidence="10 11">Protein translocase subunit SecY</fullName>
    </recommendedName>
    <alternativeName>
        <fullName evidence="10">Protein transport protein SEC61 subunit alpha homolog</fullName>
    </alternativeName>
</protein>
<accession>A0A7C3FA87</accession>
<feature type="transmembrane region" description="Helical" evidence="10">
    <location>
        <begin position="170"/>
        <end position="194"/>
    </location>
</feature>
<comment type="subcellular location">
    <subcellularLocation>
        <location evidence="10">Cell membrane</location>
        <topology evidence="10">Multi-pass membrane protein</topology>
    </subcellularLocation>
    <subcellularLocation>
        <location evidence="1">Endomembrane system</location>
        <topology evidence="1">Multi-pass membrane protein</topology>
    </subcellularLocation>
    <subcellularLocation>
        <location evidence="12">Membrane</location>
        <topology evidence="12">Multi-pass membrane protein</topology>
    </subcellularLocation>
</comment>
<evidence type="ECO:0000313" key="15">
    <source>
        <dbReference type="EMBL" id="HFK20307.1"/>
    </source>
</evidence>
<keyword evidence="4 10" id="KW-1003">Cell membrane</keyword>
<evidence type="ECO:0000256" key="3">
    <source>
        <dbReference type="ARBA" id="ARBA00022448"/>
    </source>
</evidence>
<feature type="transmembrane region" description="Helical" evidence="10">
    <location>
        <begin position="234"/>
        <end position="252"/>
    </location>
</feature>
<evidence type="ECO:0000256" key="1">
    <source>
        <dbReference type="ARBA" id="ARBA00004127"/>
    </source>
</evidence>
<sequence>MSRILEMMDPLVRRLPEIPKPQRKVNLKEKVLWTGIALAIYMIMAEIPMYGVPFFQEGYEEFFFYRVIFASKKGSLMELGIGPIVTAGLIMQILAGSKLLNVNMSNPKDRGLFTGTQKILAIVMTAFEGIAFLLGGSYGNPNMFVSGLIISQLIAVGVIVLLLDEMIQKGWGLGSGVSLFILAGVAQQVIWLTFSPVGPLADGKSLGAILAFFQTLIGGGDIISAFSRYPYPDMTGFFAMLLVFFIAVYLEGMKMEIPVAYAKYGGMRAKIPLKFMYVSNIPIILASALFANFYFFGQMIWQNFNPTNSNPWVNWFVMLGMEANARNPLPGSLLYYLTPPRSLVTVAEDPLHAVLYLLILVGFSVLFAKIWVEVSGMSARAQAEQLVNAGLQIPGFRRSPAIIEQILNRYIPSLTIISGIVIGLLAGFADMLGAIGSGIGILLSVGIIYQYYQILAKEQLAETYPGLGKFLGQE</sequence>
<dbReference type="AlphaFoldDB" id="A0A7C3FA87"/>
<gene>
    <name evidence="10 15" type="primary">secY</name>
    <name evidence="15" type="ORF">ENS19_03400</name>
</gene>
<dbReference type="Pfam" id="PF00344">
    <property type="entry name" value="SecY"/>
    <property type="match status" value="1"/>
</dbReference>
<keyword evidence="8 10" id="KW-0811">Translocation</keyword>
<evidence type="ECO:0000256" key="7">
    <source>
        <dbReference type="ARBA" id="ARBA00022989"/>
    </source>
</evidence>
<dbReference type="GO" id="GO:0065002">
    <property type="term" value="P:intracellular protein transmembrane transport"/>
    <property type="evidence" value="ECO:0007669"/>
    <property type="project" value="UniProtKB-UniRule"/>
</dbReference>
<dbReference type="Gene3D" id="1.10.3370.10">
    <property type="entry name" value="SecY subunit domain"/>
    <property type="match status" value="1"/>
</dbReference>
<evidence type="ECO:0000256" key="4">
    <source>
        <dbReference type="ARBA" id="ARBA00022475"/>
    </source>
</evidence>
<dbReference type="HAMAP" id="MF_01465">
    <property type="entry name" value="SecY"/>
    <property type="match status" value="1"/>
</dbReference>
<name>A0A7C3FA87_9CREN</name>
<dbReference type="Pfam" id="PF10559">
    <property type="entry name" value="Plug_translocon"/>
    <property type="match status" value="1"/>
</dbReference>
<feature type="transmembrane region" description="Helical" evidence="10">
    <location>
        <begin position="407"/>
        <end position="428"/>
    </location>
</feature>
<dbReference type="GO" id="GO:0012505">
    <property type="term" value="C:endomembrane system"/>
    <property type="evidence" value="ECO:0007669"/>
    <property type="project" value="UniProtKB-SubCell"/>
</dbReference>
<comment type="function">
    <text evidence="10 11">The central subunit of the protein translocation channel SecYEG. Consists of two halves formed by TMs 1-5 and 6-10. These two domains form a lateral gate at the front which open onto the bilayer between TMs 2 and 7, and are clamped together by SecE at the back. The channel is closed by both a pore ring composed of hydrophobic SecY resides and a short helix (helix 2A) on the extracellular side of the membrane which forms a plug. The plug probably moves laterally to allow the channel to open. The ring and the pore may move independently.</text>
</comment>
<comment type="similarity">
    <text evidence="2 10 13">Belongs to the SecY/SEC61-alpha family.</text>
</comment>